<evidence type="ECO:0000256" key="13">
    <source>
        <dbReference type="ARBA" id="ARBA00023172"/>
    </source>
</evidence>
<evidence type="ECO:0000256" key="4">
    <source>
        <dbReference type="ARBA" id="ARBA00022750"/>
    </source>
</evidence>
<dbReference type="eggNOG" id="KOG0017">
    <property type="taxonomic scope" value="Eukaryota"/>
</dbReference>
<feature type="compositionally biased region" description="Basic and acidic residues" evidence="15">
    <location>
        <begin position="1883"/>
        <end position="1892"/>
    </location>
</feature>
<accession>Q2H2Q7</accession>
<gene>
    <name evidence="18" type="ORF">CHGG_03939</name>
</gene>
<dbReference type="InParanoid" id="Q2H2Q7"/>
<dbReference type="GeneID" id="4392626"/>
<dbReference type="Proteomes" id="UP000001056">
    <property type="component" value="Unassembled WGS sequence"/>
</dbReference>
<dbReference type="PANTHER" id="PTHR37984:SF5">
    <property type="entry name" value="PROTEIN NYNRIN-LIKE"/>
    <property type="match status" value="1"/>
</dbReference>
<sequence length="1892" mass="215290">MASPVPDESNALTLFEVPTFDVAMSGSDLDMTTGVQVDNPSEEVIALRNHMERCYRMAMDLSTSVDQSHRQQAKVRQMYDTLRAQYTAMASLHNSHVTISEQQMTAFTEAMGKASRDFSNQVYGVLARFSNDAAIRTKAIERLEEVSQHHEQSLRTLQEQFDKQRTFNSNVEHWAGRRDADIENLLARKLVNHEQLDSRAQEQFERLQAYTKEVLRAAGVRHATVESVMESVGRASQAPGDKESPTYLEHPPARTKLPPTSSSAFQHLSREALQAATYRKMQTQSRRDYNGLRSLTIGGMPPGGMGPPPRPPLGRIPEPDPSDDGSDNESRTPSPPRRPPGGPLPRLQSTPPHESASADRLFQLLEASIHKPVVVNPVQLAKPPTFSGKDRTKFRGWWRQVLNYMSSYPEAFPTDKLKINWVGSLLTDYAQKIHQGRQQAVEELVITDTWAAYSEALSQQLSDPAQAHRSETKMRELKYKGDTSQYLAELLELNTDVNWTGPSFQKLIARTLPKRVMELVYAKRGALPTLDQEFIHAVGEAGRTYELMQEDDTLRTSRQGKDEPDSTSGRSKSGQPRAKDKRPSNSNPSSKAKQFDEKDRKWPDFPAALNGVDQDKVEQRKKNGKCFRCGRDHHTLVCFAKKDLEGHELPTPAKISAVKRKRTREETTTPSKSAPPEKKFKIDTLRVLDEQMEGPNIYELPPSDEVTNMLAERRGTPGPISKRTNQESKTVIRVTRAIRVIKGRSGAPTRQRPIGAVISAAAAVKRKRNDNPSDSENQNKRPKPPHIGGRVIVPMTLILPTKGRPREQRVRVLLDDGAEVPAMSLPLVQRLNIPRWTHSVPRVFKAWDGSETGQGSEYTGPVVLRHGEDHFTSLSLELSPLDDEVDVILPYWWLQRHQPQGFCQGPKFVAFKSDYCRQHCTSLAELGKMGRISSITTDTPMNEIPEKFRKLAPRVASNPEQRLPSHQPWDHAIDLKPDATLSWGPVYAMSGKELKFLRGWLDEMLKEGKIRPSKSSRSAPIFMVDKDASIEKKGTNDNNLRPVVDWRDLNEKTIPNRYPLPLINELQDRLERAKHYTKLDMKSGLNLIRVKEGNEWKTAFRCRYGLFEFTVMHFGMTNAPATFQFMMNAIFSDLIDVGVLVYVDDVLIYAETEEEHDRLVLEVLKRLRENNLIINPKKCVWNQMQVEYLGYIISAAGIQMSKKKVDCITNWAAPTNLKECQSSVGFANFYRRFINNFSAIARPLTSSLKLEKEWKWTPSMKEAFTQLKVAFATAPILAHHDPARQCIVGTDALDFAIGAVVSQKQDDGKLHPVAFHFRKLTPAEMNYEVHDKELLAIVDCFMAWRRSLEGTEHTVEVFTNHHNLEYFTYAKVLNRRQARWAQLLSTYRFVIHYRPGSQNGKADVLSRLPQHRPEKGGDEDQPVTTVLKGKHFAPKKGGYTVLSSVRLASIPVQAWESSFVEQVKSAAEHDQDYADMLKQPDKHHTIAEDLLYRHGVLRIPNHELLKKEIFHSEHDSVVAGHQGMDRTLDLIRRNFWWPAMEEDVREYVRGCLECQRNKNPRHGVFGLLQPMEIKWKPWRSISMDFITSLPLSNGCDSIWVIVDMFTKMAHFIPLKVEGKKADDSIRIFAREYWRLHGVPSDIVSDRDSRFTGHLWEDFLKLVGIKSRMSTAFHPQTDGQTEIVNQTLETYLRAFVNYEMSNWYDLLPVAEFAHNNAKGASTKMTPFFANYGYHPAAHNPTELRTIARNPASRLYAHWMKEVHEEAVKNNQHARDRMKLWADKKRKEAPNFEKDQLVLLNARNIKTRRPTKKLDKKMLGPFQIVQMVSPSAAKLKLPSSWRIHDTFHVSLLEPFRTGSQGTPDVEQVLKDMGPVEPGVSSGTDNGRHDGGRRS</sequence>
<dbReference type="InterPro" id="IPR041577">
    <property type="entry name" value="RT_RNaseH_2"/>
</dbReference>
<dbReference type="GO" id="GO:0003887">
    <property type="term" value="F:DNA-directed DNA polymerase activity"/>
    <property type="evidence" value="ECO:0007669"/>
    <property type="project" value="UniProtKB-KW"/>
</dbReference>
<dbReference type="InterPro" id="IPR056924">
    <property type="entry name" value="SH3_Tf2-1"/>
</dbReference>
<feature type="compositionally biased region" description="Pro residues" evidence="15">
    <location>
        <begin position="333"/>
        <end position="343"/>
    </location>
</feature>
<dbReference type="GO" id="GO:0003677">
    <property type="term" value="F:DNA binding"/>
    <property type="evidence" value="ECO:0007669"/>
    <property type="project" value="UniProtKB-KW"/>
</dbReference>
<evidence type="ECO:0000256" key="10">
    <source>
        <dbReference type="ARBA" id="ARBA00022932"/>
    </source>
</evidence>
<dbReference type="FunFam" id="1.10.340.70:FF:000001">
    <property type="entry name" value="Retrovirus-related Pol polyprotein from transposon gypsy-like Protein"/>
    <property type="match status" value="1"/>
</dbReference>
<evidence type="ECO:0000256" key="5">
    <source>
        <dbReference type="ARBA" id="ARBA00022801"/>
    </source>
</evidence>
<organism evidence="18 19">
    <name type="scientific">Chaetomium globosum (strain ATCC 6205 / CBS 148.51 / DSM 1962 / NBRC 6347 / NRRL 1970)</name>
    <name type="common">Soil fungus</name>
    <dbReference type="NCBI Taxonomy" id="306901"/>
    <lineage>
        <taxon>Eukaryota</taxon>
        <taxon>Fungi</taxon>
        <taxon>Dikarya</taxon>
        <taxon>Ascomycota</taxon>
        <taxon>Pezizomycotina</taxon>
        <taxon>Sordariomycetes</taxon>
        <taxon>Sordariomycetidae</taxon>
        <taxon>Sordariales</taxon>
        <taxon>Chaetomiaceae</taxon>
        <taxon>Chaetomium</taxon>
    </lineage>
</organism>
<dbReference type="PROSITE" id="PS50878">
    <property type="entry name" value="RT_POL"/>
    <property type="match status" value="1"/>
</dbReference>
<dbReference type="Gene3D" id="3.10.10.10">
    <property type="entry name" value="HIV Type 1 Reverse Transcriptase, subunit A, domain 1"/>
    <property type="match status" value="1"/>
</dbReference>
<evidence type="ECO:0000256" key="2">
    <source>
        <dbReference type="ARBA" id="ARBA00022670"/>
    </source>
</evidence>
<dbReference type="VEuPathDB" id="FungiDB:CHGG_03939"/>
<proteinExistence type="predicted"/>
<keyword evidence="5" id="KW-0378">Hydrolase</keyword>
<dbReference type="GO" id="GO:0015074">
    <property type="term" value="P:DNA integration"/>
    <property type="evidence" value="ECO:0007669"/>
    <property type="project" value="UniProtKB-KW"/>
</dbReference>
<dbReference type="OrthoDB" id="4850684at2759"/>
<feature type="compositionally biased region" description="Basic and acidic residues" evidence="15">
    <location>
        <begin position="552"/>
        <end position="564"/>
    </location>
</feature>
<dbReference type="PROSITE" id="PS50994">
    <property type="entry name" value="INTEGRASE"/>
    <property type="match status" value="1"/>
</dbReference>
<dbReference type="GO" id="GO:0003964">
    <property type="term" value="F:RNA-directed DNA polymerase activity"/>
    <property type="evidence" value="ECO:0007669"/>
    <property type="project" value="UniProtKB-KW"/>
</dbReference>
<dbReference type="Pfam" id="PF24626">
    <property type="entry name" value="SH3_Tf2-1"/>
    <property type="match status" value="1"/>
</dbReference>
<keyword evidence="10" id="KW-0808">Transferase</keyword>
<dbReference type="InterPro" id="IPR043502">
    <property type="entry name" value="DNA/RNA_pol_sf"/>
</dbReference>
<comment type="subcellular location">
    <subcellularLocation>
        <location evidence="1">Mitochondrion</location>
    </subcellularLocation>
</comment>
<dbReference type="SUPFAM" id="SSF56672">
    <property type="entry name" value="DNA/RNA polymerases"/>
    <property type="match status" value="1"/>
</dbReference>
<evidence type="ECO:0000256" key="8">
    <source>
        <dbReference type="ARBA" id="ARBA00022908"/>
    </source>
</evidence>
<dbReference type="GO" id="GO:0005739">
    <property type="term" value="C:mitochondrion"/>
    <property type="evidence" value="ECO:0007669"/>
    <property type="project" value="UniProtKB-SubCell"/>
</dbReference>
<dbReference type="SUPFAM" id="SSF53098">
    <property type="entry name" value="Ribonuclease H-like"/>
    <property type="match status" value="1"/>
</dbReference>
<feature type="compositionally biased region" description="Pro residues" evidence="15">
    <location>
        <begin position="304"/>
        <end position="314"/>
    </location>
</feature>
<dbReference type="FunFam" id="3.30.420.10:FF:000032">
    <property type="entry name" value="Retrovirus-related Pol polyprotein from transposon 297-like Protein"/>
    <property type="match status" value="1"/>
</dbReference>
<dbReference type="InterPro" id="IPR012337">
    <property type="entry name" value="RNaseH-like_sf"/>
</dbReference>
<dbReference type="CDD" id="cd00303">
    <property type="entry name" value="retropepsin_like"/>
    <property type="match status" value="1"/>
</dbReference>
<evidence type="ECO:0000256" key="7">
    <source>
        <dbReference type="ARBA" id="ARBA00022884"/>
    </source>
</evidence>
<keyword evidence="6" id="KW-0460">Magnesium</keyword>
<dbReference type="InterPro" id="IPR001584">
    <property type="entry name" value="Integrase_cat-core"/>
</dbReference>
<evidence type="ECO:0000256" key="9">
    <source>
        <dbReference type="ARBA" id="ARBA00022918"/>
    </source>
</evidence>
<dbReference type="PANTHER" id="PTHR37984">
    <property type="entry name" value="PROTEIN CBG26694"/>
    <property type="match status" value="1"/>
</dbReference>
<feature type="region of interest" description="Disordered" evidence="15">
    <location>
        <begin position="277"/>
        <end position="357"/>
    </location>
</feature>
<feature type="region of interest" description="Disordered" evidence="15">
    <location>
        <begin position="546"/>
        <end position="618"/>
    </location>
</feature>
<evidence type="ECO:0000256" key="15">
    <source>
        <dbReference type="SAM" id="MobiDB-lite"/>
    </source>
</evidence>
<keyword evidence="3" id="KW-0479">Metal-binding</keyword>
<keyword evidence="2" id="KW-0645">Protease</keyword>
<dbReference type="EMBL" id="CH408032">
    <property type="protein sequence ID" value="EAQ87320.1"/>
    <property type="molecule type" value="Genomic_DNA"/>
</dbReference>
<dbReference type="CDD" id="cd09274">
    <property type="entry name" value="RNase_HI_RT_Ty3"/>
    <property type="match status" value="1"/>
</dbReference>
<dbReference type="Gene3D" id="3.30.420.10">
    <property type="entry name" value="Ribonuclease H-like superfamily/Ribonuclease H"/>
    <property type="match status" value="1"/>
</dbReference>
<evidence type="ECO:0000259" key="17">
    <source>
        <dbReference type="PROSITE" id="PS50994"/>
    </source>
</evidence>
<keyword evidence="4" id="KW-0064">Aspartyl protease</keyword>
<dbReference type="Pfam" id="PF17919">
    <property type="entry name" value="RT_RNaseH_2"/>
    <property type="match status" value="1"/>
</dbReference>
<feature type="region of interest" description="Disordered" evidence="15">
    <location>
        <begin position="762"/>
        <end position="789"/>
    </location>
</feature>
<evidence type="ECO:0000313" key="18">
    <source>
        <dbReference type="EMBL" id="EAQ87320.1"/>
    </source>
</evidence>
<dbReference type="InterPro" id="IPR000477">
    <property type="entry name" value="RT_dom"/>
</dbReference>
<protein>
    <recommendedName>
        <fullName evidence="20">Reverse transcriptase</fullName>
    </recommendedName>
</protein>
<dbReference type="InterPro" id="IPR043128">
    <property type="entry name" value="Rev_trsase/Diguanyl_cyclase"/>
</dbReference>
<feature type="domain" description="Integrase catalytic" evidence="17">
    <location>
        <begin position="1573"/>
        <end position="1733"/>
    </location>
</feature>
<keyword evidence="7" id="KW-0694">RNA-binding</keyword>
<dbReference type="Pfam" id="PF17921">
    <property type="entry name" value="Integrase_H2C2"/>
    <property type="match status" value="1"/>
</dbReference>
<dbReference type="CDD" id="cd01647">
    <property type="entry name" value="RT_LTR"/>
    <property type="match status" value="1"/>
</dbReference>
<evidence type="ECO:0000256" key="12">
    <source>
        <dbReference type="ARBA" id="ARBA00023128"/>
    </source>
</evidence>
<keyword evidence="11" id="KW-0238">DNA-binding</keyword>
<keyword evidence="19" id="KW-1185">Reference proteome</keyword>
<feature type="compositionally biased region" description="Basic and acidic residues" evidence="15">
    <location>
        <begin position="593"/>
        <end position="603"/>
    </location>
</feature>
<evidence type="ECO:0000256" key="3">
    <source>
        <dbReference type="ARBA" id="ARBA00022723"/>
    </source>
</evidence>
<name>Q2H2Q7_CHAGB</name>
<feature type="region of interest" description="Disordered" evidence="15">
    <location>
        <begin position="230"/>
        <end position="264"/>
    </location>
</feature>
<evidence type="ECO:0000259" key="16">
    <source>
        <dbReference type="PROSITE" id="PS50878"/>
    </source>
</evidence>
<feature type="domain" description="Reverse transcriptase" evidence="16">
    <location>
        <begin position="1011"/>
        <end position="1193"/>
    </location>
</feature>
<keyword evidence="8" id="KW-0229">DNA integration</keyword>
<feature type="region of interest" description="Disordered" evidence="15">
    <location>
        <begin position="658"/>
        <end position="677"/>
    </location>
</feature>
<evidence type="ECO:0000313" key="19">
    <source>
        <dbReference type="Proteomes" id="UP000001056"/>
    </source>
</evidence>
<dbReference type="HOGENOM" id="CLU_000384_38_3_1"/>
<evidence type="ECO:0000256" key="11">
    <source>
        <dbReference type="ARBA" id="ARBA00023125"/>
    </source>
</evidence>
<feature type="region of interest" description="Disordered" evidence="15">
    <location>
        <begin position="1855"/>
        <end position="1892"/>
    </location>
</feature>
<keyword evidence="14" id="KW-0511">Multifunctional enzyme</keyword>
<dbReference type="GO" id="GO:0046872">
    <property type="term" value="F:metal ion binding"/>
    <property type="evidence" value="ECO:0007669"/>
    <property type="project" value="UniProtKB-KW"/>
</dbReference>
<reference evidence="19" key="1">
    <citation type="journal article" date="2015" name="Genome Announc.">
        <title>Draft genome sequence of the cellulolytic fungus Chaetomium globosum.</title>
        <authorList>
            <person name="Cuomo C.A."/>
            <person name="Untereiner W.A."/>
            <person name="Ma L.-J."/>
            <person name="Grabherr M."/>
            <person name="Birren B.W."/>
        </authorList>
    </citation>
    <scope>NUCLEOTIDE SEQUENCE [LARGE SCALE GENOMIC DNA]</scope>
    <source>
        <strain evidence="19">ATCC 6205 / CBS 148.51 / DSM 1962 / NBRC 6347 / NRRL 1970</strain>
    </source>
</reference>
<keyword evidence="10" id="KW-0239">DNA-directed DNA polymerase</keyword>
<dbReference type="InterPro" id="IPR041588">
    <property type="entry name" value="Integrase_H2C2"/>
</dbReference>
<dbReference type="GO" id="GO:0005634">
    <property type="term" value="C:nucleus"/>
    <property type="evidence" value="ECO:0007669"/>
    <property type="project" value="UniProtKB-ARBA"/>
</dbReference>
<dbReference type="GO" id="GO:0003723">
    <property type="term" value="F:RNA binding"/>
    <property type="evidence" value="ECO:0007669"/>
    <property type="project" value="UniProtKB-KW"/>
</dbReference>
<dbReference type="Gene3D" id="3.30.70.270">
    <property type="match status" value="2"/>
</dbReference>
<dbReference type="InterPro" id="IPR036397">
    <property type="entry name" value="RNaseH_sf"/>
</dbReference>
<dbReference type="RefSeq" id="XP_001223153.1">
    <property type="nucleotide sequence ID" value="XM_001223152.1"/>
</dbReference>
<dbReference type="InterPro" id="IPR050951">
    <property type="entry name" value="Retrovirus_Pol_polyprotein"/>
</dbReference>
<dbReference type="Pfam" id="PF00078">
    <property type="entry name" value="RVT_1"/>
    <property type="match status" value="1"/>
</dbReference>
<keyword evidence="9" id="KW-0695">RNA-directed DNA polymerase</keyword>
<keyword evidence="12" id="KW-0496">Mitochondrion</keyword>
<dbReference type="GO" id="GO:0004190">
    <property type="term" value="F:aspartic-type endopeptidase activity"/>
    <property type="evidence" value="ECO:0007669"/>
    <property type="project" value="UniProtKB-KW"/>
</dbReference>
<dbReference type="GO" id="GO:0006508">
    <property type="term" value="P:proteolysis"/>
    <property type="evidence" value="ECO:0007669"/>
    <property type="project" value="UniProtKB-KW"/>
</dbReference>
<keyword evidence="10" id="KW-0548">Nucleotidyltransferase</keyword>
<evidence type="ECO:0000256" key="6">
    <source>
        <dbReference type="ARBA" id="ARBA00022842"/>
    </source>
</evidence>
<keyword evidence="13" id="KW-0233">DNA recombination</keyword>
<dbReference type="FunFam" id="3.30.70.270:FF:000020">
    <property type="entry name" value="Transposon Tf2-6 polyprotein-like Protein"/>
    <property type="match status" value="1"/>
</dbReference>
<dbReference type="GO" id="GO:0006310">
    <property type="term" value="P:DNA recombination"/>
    <property type="evidence" value="ECO:0007669"/>
    <property type="project" value="UniProtKB-KW"/>
</dbReference>
<evidence type="ECO:0008006" key="20">
    <source>
        <dbReference type="Google" id="ProtNLM"/>
    </source>
</evidence>
<evidence type="ECO:0000256" key="14">
    <source>
        <dbReference type="ARBA" id="ARBA00023268"/>
    </source>
</evidence>
<dbReference type="Gene3D" id="1.10.340.70">
    <property type="match status" value="1"/>
</dbReference>
<evidence type="ECO:0000256" key="1">
    <source>
        <dbReference type="ARBA" id="ARBA00004173"/>
    </source>
</evidence>